<dbReference type="Proteomes" id="UP000697710">
    <property type="component" value="Unassembled WGS sequence"/>
</dbReference>
<dbReference type="GO" id="GO:0005886">
    <property type="term" value="C:plasma membrane"/>
    <property type="evidence" value="ECO:0007669"/>
    <property type="project" value="UniProtKB-SubCell"/>
</dbReference>
<evidence type="ECO:0000256" key="5">
    <source>
        <dbReference type="ARBA" id="ARBA00022989"/>
    </source>
</evidence>
<dbReference type="InterPro" id="IPR000515">
    <property type="entry name" value="MetI-like"/>
</dbReference>
<dbReference type="EMBL" id="JAGQHR010000003">
    <property type="protein sequence ID" value="MCA9726100.1"/>
    <property type="molecule type" value="Genomic_DNA"/>
</dbReference>
<dbReference type="InterPro" id="IPR035906">
    <property type="entry name" value="MetI-like_sf"/>
</dbReference>
<evidence type="ECO:0000256" key="7">
    <source>
        <dbReference type="RuleBase" id="RU363032"/>
    </source>
</evidence>
<gene>
    <name evidence="9" type="ORF">KC729_00350</name>
</gene>
<sequence>MTSYIFRRLLLMVPTLIGITLLLFAVMRLAPGDPAALAAGAVGDAGNASMQTTSNVEDAVTKFRKRYKLDEPLLVQYGFWLKSVLRLDFGNEFFRPNVAVRDELWQRLKVTVPLSLTSVLLSYLIALPLGIFSAVKRGTFLDSVSTSVVFLLFSLPTFWAGLMLILLFGATGLDWLPVLGLHDKDAETFTRWQYFKDLLLHVILPITCLTYGSFAYLSRQMRVGMLDVIRQDFIRTARAKGLAEKVVIFKHAMRNSLIPVVTLFASILPVLIGGSVIVETIFTIPGVGLYAFQGLVQRDYNVVMATATASAFMTLLGFLVSDITYALVDPRIAYD</sequence>
<reference evidence="9" key="2">
    <citation type="journal article" date="2021" name="Microbiome">
        <title>Successional dynamics and alternative stable states in a saline activated sludge microbial community over 9 years.</title>
        <authorList>
            <person name="Wang Y."/>
            <person name="Ye J."/>
            <person name="Ju F."/>
            <person name="Liu L."/>
            <person name="Boyd J.A."/>
            <person name="Deng Y."/>
            <person name="Parks D.H."/>
            <person name="Jiang X."/>
            <person name="Yin X."/>
            <person name="Woodcroft B.J."/>
            <person name="Tyson G.W."/>
            <person name="Hugenholtz P."/>
            <person name="Polz M.F."/>
            <person name="Zhang T."/>
        </authorList>
    </citation>
    <scope>NUCLEOTIDE SEQUENCE</scope>
    <source>
        <strain evidence="9">HKST-UBA01</strain>
    </source>
</reference>
<comment type="similarity">
    <text evidence="7">Belongs to the binding-protein-dependent transport system permease family.</text>
</comment>
<dbReference type="PROSITE" id="PS50928">
    <property type="entry name" value="ABC_TM1"/>
    <property type="match status" value="1"/>
</dbReference>
<feature type="transmembrane region" description="Helical" evidence="7">
    <location>
        <begin position="302"/>
        <end position="328"/>
    </location>
</feature>
<dbReference type="GO" id="GO:0055085">
    <property type="term" value="P:transmembrane transport"/>
    <property type="evidence" value="ECO:0007669"/>
    <property type="project" value="InterPro"/>
</dbReference>
<evidence type="ECO:0000256" key="2">
    <source>
        <dbReference type="ARBA" id="ARBA00022448"/>
    </source>
</evidence>
<dbReference type="PANTHER" id="PTHR30465:SF0">
    <property type="entry name" value="OLIGOPEPTIDE TRANSPORT SYSTEM PERMEASE PROTEIN APPB"/>
    <property type="match status" value="1"/>
</dbReference>
<dbReference type="AlphaFoldDB" id="A0A956RMW0"/>
<evidence type="ECO:0000259" key="8">
    <source>
        <dbReference type="PROSITE" id="PS50928"/>
    </source>
</evidence>
<dbReference type="PANTHER" id="PTHR30465">
    <property type="entry name" value="INNER MEMBRANE ABC TRANSPORTER"/>
    <property type="match status" value="1"/>
</dbReference>
<feature type="transmembrane region" description="Helical" evidence="7">
    <location>
        <begin position="147"/>
        <end position="170"/>
    </location>
</feature>
<evidence type="ECO:0000256" key="4">
    <source>
        <dbReference type="ARBA" id="ARBA00022692"/>
    </source>
</evidence>
<evidence type="ECO:0000256" key="6">
    <source>
        <dbReference type="ARBA" id="ARBA00023136"/>
    </source>
</evidence>
<keyword evidence="5 7" id="KW-1133">Transmembrane helix</keyword>
<evidence type="ECO:0000313" key="10">
    <source>
        <dbReference type="Proteomes" id="UP000697710"/>
    </source>
</evidence>
<comment type="caution">
    <text evidence="9">The sequence shown here is derived from an EMBL/GenBank/DDBJ whole genome shotgun (WGS) entry which is preliminary data.</text>
</comment>
<comment type="subcellular location">
    <subcellularLocation>
        <location evidence="1 7">Cell membrane</location>
        <topology evidence="1 7">Multi-pass membrane protein</topology>
    </subcellularLocation>
</comment>
<feature type="transmembrane region" description="Helical" evidence="7">
    <location>
        <begin position="114"/>
        <end position="135"/>
    </location>
</feature>
<evidence type="ECO:0000256" key="3">
    <source>
        <dbReference type="ARBA" id="ARBA00022475"/>
    </source>
</evidence>
<name>A0A956RMW0_UNCEI</name>
<keyword evidence="6 7" id="KW-0472">Membrane</keyword>
<keyword evidence="3" id="KW-1003">Cell membrane</keyword>
<feature type="transmembrane region" description="Helical" evidence="7">
    <location>
        <begin position="257"/>
        <end position="282"/>
    </location>
</feature>
<protein>
    <submittedName>
        <fullName evidence="9">ABC transporter permease</fullName>
    </submittedName>
</protein>
<dbReference type="Pfam" id="PF00528">
    <property type="entry name" value="BPD_transp_1"/>
    <property type="match status" value="1"/>
</dbReference>
<keyword evidence="2 7" id="KW-0813">Transport</keyword>
<feature type="transmembrane region" description="Helical" evidence="7">
    <location>
        <begin position="198"/>
        <end position="217"/>
    </location>
</feature>
<dbReference type="CDD" id="cd06261">
    <property type="entry name" value="TM_PBP2"/>
    <property type="match status" value="1"/>
</dbReference>
<feature type="domain" description="ABC transmembrane type-1" evidence="8">
    <location>
        <begin position="108"/>
        <end position="321"/>
    </location>
</feature>
<dbReference type="SUPFAM" id="SSF161098">
    <property type="entry name" value="MetI-like"/>
    <property type="match status" value="1"/>
</dbReference>
<keyword evidence="4 7" id="KW-0812">Transmembrane</keyword>
<reference evidence="9" key="1">
    <citation type="submission" date="2020-04" db="EMBL/GenBank/DDBJ databases">
        <authorList>
            <person name="Zhang T."/>
        </authorList>
    </citation>
    <scope>NUCLEOTIDE SEQUENCE</scope>
    <source>
        <strain evidence="9">HKST-UBA01</strain>
    </source>
</reference>
<dbReference type="Gene3D" id="1.10.3720.10">
    <property type="entry name" value="MetI-like"/>
    <property type="match status" value="1"/>
</dbReference>
<organism evidence="9 10">
    <name type="scientific">Eiseniibacteriota bacterium</name>
    <dbReference type="NCBI Taxonomy" id="2212470"/>
    <lineage>
        <taxon>Bacteria</taxon>
        <taxon>Candidatus Eiseniibacteriota</taxon>
    </lineage>
</organism>
<evidence type="ECO:0000256" key="1">
    <source>
        <dbReference type="ARBA" id="ARBA00004651"/>
    </source>
</evidence>
<accession>A0A956RMW0</accession>
<evidence type="ECO:0000313" key="9">
    <source>
        <dbReference type="EMBL" id="MCA9726100.1"/>
    </source>
</evidence>
<proteinExistence type="inferred from homology"/>